<comment type="caution">
    <text evidence="2">The sequence shown here is derived from an EMBL/GenBank/DDBJ whole genome shotgun (WGS) entry which is preliminary data.</text>
</comment>
<organism evidence="2 3">
    <name type="scientific">Paraburkholderia gardini</name>
    <dbReference type="NCBI Taxonomy" id="2823469"/>
    <lineage>
        <taxon>Bacteria</taxon>
        <taxon>Pseudomonadati</taxon>
        <taxon>Pseudomonadota</taxon>
        <taxon>Betaproteobacteria</taxon>
        <taxon>Burkholderiales</taxon>
        <taxon>Burkholderiaceae</taxon>
        <taxon>Paraburkholderia</taxon>
    </lineage>
</organism>
<sequence length="260" mass="27641">MFAQAAHARFVYIAQEAPSPDAQAIIVKRDRPLHTVADLKGQRIAVTKAAGSHYLLLAALSKAGLTPADVRISYLAPADGRAAFGRGSVDAWVTWDPYVASVERVPDVRILANGEGIASYQRYYLASSSFAAAHPDVINTVFAQLTSAGVWVRAHPDEAAKLLAPIWGLDAATTGRANARRRAAEFRRAAEDRRHLLSRGSAAGAGGYGCGVAVELHHEAGRSGGYFGYCFGWVDRCVVRLNPLARCAGDVSVGVGRDNG</sequence>
<evidence type="ECO:0000259" key="1">
    <source>
        <dbReference type="Pfam" id="PF09084"/>
    </source>
</evidence>
<dbReference type="Gene3D" id="3.40.190.10">
    <property type="entry name" value="Periplasmic binding protein-like II"/>
    <property type="match status" value="1"/>
</dbReference>
<proteinExistence type="predicted"/>
<protein>
    <recommendedName>
        <fullName evidence="1">SsuA/THI5-like domain-containing protein</fullName>
    </recommendedName>
</protein>
<evidence type="ECO:0000313" key="3">
    <source>
        <dbReference type="Proteomes" id="UP000789752"/>
    </source>
</evidence>
<feature type="domain" description="SsuA/THI5-like" evidence="1">
    <location>
        <begin position="23"/>
        <end position="159"/>
    </location>
</feature>
<dbReference type="InterPro" id="IPR015168">
    <property type="entry name" value="SsuA/THI5"/>
</dbReference>
<dbReference type="Pfam" id="PF09084">
    <property type="entry name" value="NMT1"/>
    <property type="match status" value="1"/>
</dbReference>
<dbReference type="PANTHER" id="PTHR30024">
    <property type="entry name" value="ALIPHATIC SULFONATES-BINDING PROTEIN-RELATED"/>
    <property type="match status" value="1"/>
</dbReference>
<reference evidence="2 3" key="1">
    <citation type="submission" date="2021-04" db="EMBL/GenBank/DDBJ databases">
        <authorList>
            <person name="Vanwijnsberghe S."/>
        </authorList>
    </citation>
    <scope>NUCLEOTIDE SEQUENCE [LARGE SCALE GENOMIC DNA]</scope>
    <source>
        <strain evidence="2 3">LMG 32171</strain>
    </source>
</reference>
<dbReference type="PANTHER" id="PTHR30024:SF42">
    <property type="entry name" value="ALIPHATIC SULFONATES-BINDING PROTEIN-RELATED"/>
    <property type="match status" value="1"/>
</dbReference>
<dbReference type="EMBL" id="CAJQYY010000001">
    <property type="protein sequence ID" value="CAG4885778.1"/>
    <property type="molecule type" value="Genomic_DNA"/>
</dbReference>
<accession>A0ABN7QF40</accession>
<dbReference type="Proteomes" id="UP000789752">
    <property type="component" value="Unassembled WGS sequence"/>
</dbReference>
<name>A0ABN7QF40_9BURK</name>
<gene>
    <name evidence="2" type="ORF">R54767_00079</name>
</gene>
<dbReference type="SUPFAM" id="SSF53850">
    <property type="entry name" value="Periplasmic binding protein-like II"/>
    <property type="match status" value="1"/>
</dbReference>
<keyword evidence="3" id="KW-1185">Reference proteome</keyword>
<evidence type="ECO:0000313" key="2">
    <source>
        <dbReference type="EMBL" id="CAG4885778.1"/>
    </source>
</evidence>